<organism evidence="5 6">
    <name type="scientific">Brachionus plicatilis</name>
    <name type="common">Marine rotifer</name>
    <name type="synonym">Brachionus muelleri</name>
    <dbReference type="NCBI Taxonomy" id="10195"/>
    <lineage>
        <taxon>Eukaryota</taxon>
        <taxon>Metazoa</taxon>
        <taxon>Spiralia</taxon>
        <taxon>Gnathifera</taxon>
        <taxon>Rotifera</taxon>
        <taxon>Eurotatoria</taxon>
        <taxon>Monogononta</taxon>
        <taxon>Pseudotrocha</taxon>
        <taxon>Ploima</taxon>
        <taxon>Brachionidae</taxon>
        <taxon>Brachionus</taxon>
    </lineage>
</organism>
<dbReference type="Pfam" id="PF07989">
    <property type="entry name" value="Cnn_1N"/>
    <property type="match status" value="1"/>
</dbReference>
<dbReference type="Proteomes" id="UP000276133">
    <property type="component" value="Unassembled WGS sequence"/>
</dbReference>
<protein>
    <recommendedName>
        <fullName evidence="4">Centrosomin N-terminal motif 1 domain-containing protein</fullName>
    </recommendedName>
</protein>
<keyword evidence="2" id="KW-0963">Cytoplasm</keyword>
<name>A0A3M7S6M0_BRAPC</name>
<evidence type="ECO:0000256" key="2">
    <source>
        <dbReference type="ARBA" id="ARBA00022490"/>
    </source>
</evidence>
<feature type="coiled-coil region" evidence="3">
    <location>
        <begin position="34"/>
        <end position="61"/>
    </location>
</feature>
<keyword evidence="3" id="KW-0175">Coiled coil</keyword>
<feature type="non-terminal residue" evidence="5">
    <location>
        <position position="148"/>
    </location>
</feature>
<comment type="subcellular location">
    <subcellularLocation>
        <location evidence="1">Cytoplasm</location>
    </subcellularLocation>
</comment>
<dbReference type="InterPro" id="IPR012943">
    <property type="entry name" value="Cnn_1N"/>
</dbReference>
<reference evidence="5 6" key="1">
    <citation type="journal article" date="2018" name="Sci. Rep.">
        <title>Genomic signatures of local adaptation to the degree of environmental predictability in rotifers.</title>
        <authorList>
            <person name="Franch-Gras L."/>
            <person name="Hahn C."/>
            <person name="Garcia-Roger E.M."/>
            <person name="Carmona M.J."/>
            <person name="Serra M."/>
            <person name="Gomez A."/>
        </authorList>
    </citation>
    <scope>NUCLEOTIDE SEQUENCE [LARGE SCALE GENOMIC DNA]</scope>
    <source>
        <strain evidence="5">HYR1</strain>
    </source>
</reference>
<dbReference type="EMBL" id="REGN01001959">
    <property type="protein sequence ID" value="RNA31258.1"/>
    <property type="molecule type" value="Genomic_DNA"/>
</dbReference>
<comment type="caution">
    <text evidence="5">The sequence shown here is derived from an EMBL/GenBank/DDBJ whole genome shotgun (WGS) entry which is preliminary data.</text>
</comment>
<accession>A0A3M7S6M0</accession>
<feature type="domain" description="Centrosomin N-terminal motif 1" evidence="4">
    <location>
        <begin position="33"/>
        <end position="95"/>
    </location>
</feature>
<dbReference type="GO" id="GO:0005815">
    <property type="term" value="C:microtubule organizing center"/>
    <property type="evidence" value="ECO:0007669"/>
    <property type="project" value="InterPro"/>
</dbReference>
<evidence type="ECO:0000313" key="5">
    <source>
        <dbReference type="EMBL" id="RNA31258.1"/>
    </source>
</evidence>
<evidence type="ECO:0000313" key="6">
    <source>
        <dbReference type="Proteomes" id="UP000276133"/>
    </source>
</evidence>
<sequence length="148" mass="16912">MSNSSSPDFSIVSDDQESKAYDDTIFGSLKKKTLNDYDKELKSLKEENFSLKLRIYMLEEENADLNVKLGETKCKKLHVSSVVLNSTRDQEDEKLNEKFSSSLSDVEATLVNESFDSWTSKKIRQSILSDEEQKDSEIEALNEIVSRI</sequence>
<gene>
    <name evidence="5" type="ORF">BpHYR1_045592</name>
</gene>
<dbReference type="GO" id="GO:0005737">
    <property type="term" value="C:cytoplasm"/>
    <property type="evidence" value="ECO:0007669"/>
    <property type="project" value="UniProtKB-SubCell"/>
</dbReference>
<dbReference type="AlphaFoldDB" id="A0A3M7S6M0"/>
<keyword evidence="6" id="KW-1185">Reference proteome</keyword>
<evidence type="ECO:0000256" key="3">
    <source>
        <dbReference type="SAM" id="Coils"/>
    </source>
</evidence>
<evidence type="ECO:0000256" key="1">
    <source>
        <dbReference type="ARBA" id="ARBA00004496"/>
    </source>
</evidence>
<evidence type="ECO:0000259" key="4">
    <source>
        <dbReference type="Pfam" id="PF07989"/>
    </source>
</evidence>
<dbReference type="OrthoDB" id="10255000at2759"/>
<proteinExistence type="predicted"/>